<dbReference type="PANTHER" id="PTHR42785:SF1">
    <property type="entry name" value="DNA TOPOISOMERASE"/>
    <property type="match status" value="1"/>
</dbReference>
<comment type="caution">
    <text evidence="2">The sequence shown here is derived from an EMBL/GenBank/DDBJ whole genome shotgun (WGS) entry which is preliminary data.</text>
</comment>
<dbReference type="Pfam" id="PF01396">
    <property type="entry name" value="Zn_ribbon_Top1"/>
    <property type="match status" value="4"/>
</dbReference>
<organism evidence="2">
    <name type="scientific">marine sediment metagenome</name>
    <dbReference type="NCBI Taxonomy" id="412755"/>
    <lineage>
        <taxon>unclassified sequences</taxon>
        <taxon>metagenomes</taxon>
        <taxon>ecological metagenomes</taxon>
    </lineage>
</organism>
<dbReference type="PANTHER" id="PTHR42785">
    <property type="entry name" value="DNA TOPOISOMERASE, TYPE IA, CORE"/>
    <property type="match status" value="1"/>
</dbReference>
<dbReference type="SUPFAM" id="SSF57783">
    <property type="entry name" value="Zinc beta-ribbon"/>
    <property type="match status" value="3"/>
</dbReference>
<sequence>KIESVKAIGIPSEDKCPKCGKKLVIKSGRYGRFKACSGYPDCTFKQSIGKKEAKPVDEKCPECGSQMVLRRGKYGPFVACSNYPSCKYIKKEKKDTGISCPECDGTIVQKKTRKGKLFFGCSNFPKCKFASWDEPVKKSCPECNREFVLRKNTMKEDAYLYCSDRDCGYKETVKAKQIWEKNKE</sequence>
<name>X0YDQ2_9ZZZZ</name>
<dbReference type="Gene3D" id="3.30.65.10">
    <property type="entry name" value="Bacterial Topoisomerase I, domain 1"/>
    <property type="match status" value="3"/>
</dbReference>
<dbReference type="GO" id="GO:0003917">
    <property type="term" value="F:DNA topoisomerase type I (single strand cut, ATP-independent) activity"/>
    <property type="evidence" value="ECO:0007669"/>
    <property type="project" value="InterPro"/>
</dbReference>
<dbReference type="GO" id="GO:0006265">
    <property type="term" value="P:DNA topological change"/>
    <property type="evidence" value="ECO:0007669"/>
    <property type="project" value="InterPro"/>
</dbReference>
<evidence type="ECO:0000259" key="1">
    <source>
        <dbReference type="Pfam" id="PF01396"/>
    </source>
</evidence>
<accession>X0YDQ2</accession>
<dbReference type="InterPro" id="IPR013498">
    <property type="entry name" value="Topo_IA_Znf"/>
</dbReference>
<evidence type="ECO:0000313" key="2">
    <source>
        <dbReference type="EMBL" id="GAG53970.1"/>
    </source>
</evidence>
<reference evidence="2" key="1">
    <citation type="journal article" date="2014" name="Front. Microbiol.">
        <title>High frequency of phylogenetically diverse reductive dehalogenase-homologous genes in deep subseafloor sedimentary metagenomes.</title>
        <authorList>
            <person name="Kawai M."/>
            <person name="Futagami T."/>
            <person name="Toyoda A."/>
            <person name="Takaki Y."/>
            <person name="Nishi S."/>
            <person name="Hori S."/>
            <person name="Arai W."/>
            <person name="Tsubouchi T."/>
            <person name="Morono Y."/>
            <person name="Uchiyama I."/>
            <person name="Ito T."/>
            <person name="Fujiyama A."/>
            <person name="Inagaki F."/>
            <person name="Takami H."/>
        </authorList>
    </citation>
    <scope>NUCLEOTIDE SEQUENCE</scope>
    <source>
        <strain evidence="2">Expedition CK06-06</strain>
    </source>
</reference>
<feature type="non-terminal residue" evidence="2">
    <location>
        <position position="1"/>
    </location>
</feature>
<feature type="domain" description="DNA topoisomerase type IA zn finger" evidence="1">
    <location>
        <begin position="98"/>
        <end position="135"/>
    </location>
</feature>
<gene>
    <name evidence="2" type="ORF">S01H4_13089</name>
</gene>
<feature type="domain" description="DNA topoisomerase type IA zn finger" evidence="1">
    <location>
        <begin position="138"/>
        <end position="174"/>
    </location>
</feature>
<feature type="domain" description="DNA topoisomerase type IA zn finger" evidence="1">
    <location>
        <begin position="14"/>
        <end position="49"/>
    </location>
</feature>
<dbReference type="GO" id="GO:0003677">
    <property type="term" value="F:DNA binding"/>
    <property type="evidence" value="ECO:0007669"/>
    <property type="project" value="InterPro"/>
</dbReference>
<proteinExistence type="predicted"/>
<feature type="domain" description="DNA topoisomerase type IA zn finger" evidence="1">
    <location>
        <begin position="57"/>
        <end position="94"/>
    </location>
</feature>
<protein>
    <recommendedName>
        <fullName evidence="1">DNA topoisomerase type IA zn finger domain-containing protein</fullName>
    </recommendedName>
</protein>
<dbReference type="GO" id="GO:0005694">
    <property type="term" value="C:chromosome"/>
    <property type="evidence" value="ECO:0007669"/>
    <property type="project" value="InterPro"/>
</dbReference>
<dbReference type="AlphaFoldDB" id="X0YDQ2"/>
<dbReference type="EMBL" id="BART01005775">
    <property type="protein sequence ID" value="GAG53970.1"/>
    <property type="molecule type" value="Genomic_DNA"/>
</dbReference>
<dbReference type="InterPro" id="IPR000380">
    <property type="entry name" value="Topo_IA"/>
</dbReference>